<sequence>MEEDHLNELLKILEKYPQTEITLTLSTQQNIPYAIINYVKNVFVLVDQGTQMSSVYTDKWTLISAIQSYWDNKKKLAGA</sequence>
<dbReference type="EMBL" id="VTES01000002">
    <property type="protein sequence ID" value="TYS64999.1"/>
    <property type="molecule type" value="Genomic_DNA"/>
</dbReference>
<evidence type="ECO:0000313" key="1">
    <source>
        <dbReference type="EMBL" id="TYS64999.1"/>
    </source>
</evidence>
<gene>
    <name evidence="1" type="ORF">FZD47_06510</name>
</gene>
<name>A0A5D4SPW0_9BACI</name>
<comment type="caution">
    <text evidence="1">The sequence shown here is derived from an EMBL/GenBank/DDBJ whole genome shotgun (WGS) entry which is preliminary data.</text>
</comment>
<dbReference type="RefSeq" id="WP_009793485.1">
    <property type="nucleotide sequence ID" value="NZ_JAHXNN010000004.1"/>
</dbReference>
<dbReference type="Proteomes" id="UP000323732">
    <property type="component" value="Unassembled WGS sequence"/>
</dbReference>
<organism evidence="1 2">
    <name type="scientific">Bacillus infantis</name>
    <dbReference type="NCBI Taxonomy" id="324767"/>
    <lineage>
        <taxon>Bacteria</taxon>
        <taxon>Bacillati</taxon>
        <taxon>Bacillota</taxon>
        <taxon>Bacilli</taxon>
        <taxon>Bacillales</taxon>
        <taxon>Bacillaceae</taxon>
        <taxon>Bacillus</taxon>
    </lineage>
</organism>
<proteinExistence type="predicted"/>
<reference evidence="1 2" key="1">
    <citation type="submission" date="2019-08" db="EMBL/GenBank/DDBJ databases">
        <title>Bacillus genomes from the desert of Cuatro Cienegas, Coahuila.</title>
        <authorList>
            <person name="Olmedo-Alvarez G."/>
        </authorList>
    </citation>
    <scope>NUCLEOTIDE SEQUENCE [LARGE SCALE GENOMIC DNA]</scope>
    <source>
        <strain evidence="1 2">CH37_1T</strain>
    </source>
</reference>
<accession>A0A5D4SPW0</accession>
<evidence type="ECO:0000313" key="2">
    <source>
        <dbReference type="Proteomes" id="UP000323732"/>
    </source>
</evidence>
<dbReference type="AlphaFoldDB" id="A0A5D4SPW0"/>
<protein>
    <submittedName>
        <fullName evidence="1">Uncharacterized protein</fullName>
    </submittedName>
</protein>